<dbReference type="PANTHER" id="PTHR43300:SF7">
    <property type="entry name" value="UDP-N-ACETYLBACILLOSAMINE N-ACETYLTRANSFERASE"/>
    <property type="match status" value="1"/>
</dbReference>
<dbReference type="Pfam" id="PF14602">
    <property type="entry name" value="Hexapep_2"/>
    <property type="match status" value="1"/>
</dbReference>
<dbReference type="InterPro" id="IPR050179">
    <property type="entry name" value="Trans_hexapeptide_repeat"/>
</dbReference>
<reference evidence="4 5" key="1">
    <citation type="submission" date="2021-01" db="EMBL/GenBank/DDBJ databases">
        <title>Isolation and description of Catonella massiliensis sp. nov., a novel Catonella species, isolated from a stable periodontitis subject.</title>
        <authorList>
            <person name="Antezack A."/>
            <person name="Boxberger M."/>
            <person name="La Scola B."/>
            <person name="Monnet-Corti V."/>
        </authorList>
    </citation>
    <scope>NUCLEOTIDE SEQUENCE [LARGE SCALE GENOMIC DNA]</scope>
    <source>
        <strain evidence="4 5">Marseille-Q4567</strain>
    </source>
</reference>
<dbReference type="Gene3D" id="2.160.10.10">
    <property type="entry name" value="Hexapeptide repeat proteins"/>
    <property type="match status" value="1"/>
</dbReference>
<dbReference type="RefSeq" id="WP_208428161.1">
    <property type="nucleotide sequence ID" value="NZ_JAEPRJ010000001.1"/>
</dbReference>
<dbReference type="Pfam" id="PF17836">
    <property type="entry name" value="PglD_N"/>
    <property type="match status" value="1"/>
</dbReference>
<dbReference type="InterPro" id="IPR011004">
    <property type="entry name" value="Trimer_LpxA-like_sf"/>
</dbReference>
<keyword evidence="2" id="KW-0677">Repeat</keyword>
<dbReference type="PANTHER" id="PTHR43300">
    <property type="entry name" value="ACETYLTRANSFERASE"/>
    <property type="match status" value="1"/>
</dbReference>
<organism evidence="4 5">
    <name type="scientific">Catonella massiliensis</name>
    <dbReference type="NCBI Taxonomy" id="2799636"/>
    <lineage>
        <taxon>Bacteria</taxon>
        <taxon>Bacillati</taxon>
        <taxon>Bacillota</taxon>
        <taxon>Clostridia</taxon>
        <taxon>Lachnospirales</taxon>
        <taxon>Lachnospiraceae</taxon>
        <taxon>Catonella</taxon>
    </lineage>
</organism>
<dbReference type="SUPFAM" id="SSF51161">
    <property type="entry name" value="Trimeric LpxA-like enzymes"/>
    <property type="match status" value="1"/>
</dbReference>
<dbReference type="Proteomes" id="UP000604730">
    <property type="component" value="Unassembled WGS sequence"/>
</dbReference>
<proteinExistence type="predicted"/>
<dbReference type="InterPro" id="IPR041561">
    <property type="entry name" value="PglD_N"/>
</dbReference>
<dbReference type="InterPro" id="IPR018357">
    <property type="entry name" value="Hexapep_transf_CS"/>
</dbReference>
<dbReference type="NCBIfam" id="TIGR03570">
    <property type="entry name" value="NeuD_NnaD"/>
    <property type="match status" value="1"/>
</dbReference>
<evidence type="ECO:0000256" key="2">
    <source>
        <dbReference type="ARBA" id="ARBA00022737"/>
    </source>
</evidence>
<evidence type="ECO:0000259" key="3">
    <source>
        <dbReference type="Pfam" id="PF17836"/>
    </source>
</evidence>
<keyword evidence="1" id="KW-0808">Transferase</keyword>
<feature type="domain" description="PglD N-terminal" evidence="3">
    <location>
        <begin position="4"/>
        <end position="81"/>
    </location>
</feature>
<dbReference type="EMBL" id="JAEPRJ010000001">
    <property type="protein sequence ID" value="MBK5896599.1"/>
    <property type="molecule type" value="Genomic_DNA"/>
</dbReference>
<dbReference type="InterPro" id="IPR001451">
    <property type="entry name" value="Hexapep"/>
</dbReference>
<evidence type="ECO:0000256" key="1">
    <source>
        <dbReference type="ARBA" id="ARBA00022679"/>
    </source>
</evidence>
<dbReference type="InterPro" id="IPR020019">
    <property type="entry name" value="AcTrfase_PglD-like"/>
</dbReference>
<gene>
    <name evidence="4" type="ORF">JJN12_02205</name>
</gene>
<name>A0ABS1IXI4_9FIRM</name>
<dbReference type="Gene3D" id="3.40.50.20">
    <property type="match status" value="1"/>
</dbReference>
<protein>
    <submittedName>
        <fullName evidence="4">NeuD/PglB/VioB family sugar acetyltransferase</fullName>
    </submittedName>
</protein>
<comment type="caution">
    <text evidence="4">The sequence shown here is derived from an EMBL/GenBank/DDBJ whole genome shotgun (WGS) entry which is preliminary data.</text>
</comment>
<keyword evidence="5" id="KW-1185">Reference proteome</keyword>
<accession>A0ABS1IXI4</accession>
<dbReference type="CDD" id="cd03360">
    <property type="entry name" value="LbH_AT_putative"/>
    <property type="match status" value="1"/>
</dbReference>
<evidence type="ECO:0000313" key="4">
    <source>
        <dbReference type="EMBL" id="MBK5896599.1"/>
    </source>
</evidence>
<dbReference type="PROSITE" id="PS00101">
    <property type="entry name" value="HEXAPEP_TRANSFERASES"/>
    <property type="match status" value="1"/>
</dbReference>
<sequence>MVLGIYGYGGHGLEVEELAMVINEKENRWEKVIFIDDATEKTDGERIITFTEAKSKYSASEIEFMTGIGEPVVRDKIYKKVKEAGYSFATLIHPSAVIAGSARLEEGVMIGSNAFISVKTHLQENVLIQPLAAIDHECSVGRNSVVSSFVAMGGGSSLGENSFIGLNACVKQGVGIGDGSVVGMGSVVIKDVDDRVMVVGNPARKIKMGDVRAFYDIRKGK</sequence>
<evidence type="ECO:0000313" key="5">
    <source>
        <dbReference type="Proteomes" id="UP000604730"/>
    </source>
</evidence>